<feature type="chain" id="PRO_5045335011" description="Ig-like domain-containing protein" evidence="1">
    <location>
        <begin position="26"/>
        <end position="890"/>
    </location>
</feature>
<dbReference type="Proteomes" id="UP001487296">
    <property type="component" value="Unassembled WGS sequence"/>
</dbReference>
<feature type="domain" description="Ig-like" evidence="2">
    <location>
        <begin position="187"/>
        <end position="274"/>
    </location>
</feature>
<dbReference type="PROSITE" id="PS50835">
    <property type="entry name" value="IG_LIKE"/>
    <property type="match status" value="1"/>
</dbReference>
<comment type="caution">
    <text evidence="3">The sequence shown here is derived from an EMBL/GenBank/DDBJ whole genome shotgun (WGS) entry which is preliminary data.</text>
</comment>
<reference evidence="3 4" key="1">
    <citation type="submission" date="2024-04" db="EMBL/GenBank/DDBJ databases">
        <title>Human intestinal bacterial collection.</title>
        <authorList>
            <person name="Pauvert C."/>
            <person name="Hitch T.C.A."/>
            <person name="Clavel T."/>
        </authorList>
    </citation>
    <scope>NUCLEOTIDE SEQUENCE [LARGE SCALE GENOMIC DNA]</scope>
    <source>
        <strain evidence="3 4">CLA-AA-H145</strain>
    </source>
</reference>
<keyword evidence="4" id="KW-1185">Reference proteome</keyword>
<dbReference type="EMBL" id="JBBNFP010000057">
    <property type="protein sequence ID" value="MEQ2487573.1"/>
    <property type="molecule type" value="Genomic_DNA"/>
</dbReference>
<evidence type="ECO:0000313" key="4">
    <source>
        <dbReference type="Proteomes" id="UP001487296"/>
    </source>
</evidence>
<accession>A0ABV1FT34</accession>
<dbReference type="InterPro" id="IPR007110">
    <property type="entry name" value="Ig-like_dom"/>
</dbReference>
<feature type="signal peptide" evidence="1">
    <location>
        <begin position="1"/>
        <end position="25"/>
    </location>
</feature>
<proteinExistence type="predicted"/>
<gene>
    <name evidence="3" type="ORF">AAAT34_11050</name>
</gene>
<organism evidence="3 4">
    <name type="scientific">Hallella faecis</name>
    <dbReference type="NCBI Taxonomy" id="2841596"/>
    <lineage>
        <taxon>Bacteria</taxon>
        <taxon>Pseudomonadati</taxon>
        <taxon>Bacteroidota</taxon>
        <taxon>Bacteroidia</taxon>
        <taxon>Bacteroidales</taxon>
        <taxon>Prevotellaceae</taxon>
        <taxon>Hallella</taxon>
    </lineage>
</organism>
<evidence type="ECO:0000259" key="2">
    <source>
        <dbReference type="PROSITE" id="PS50835"/>
    </source>
</evidence>
<evidence type="ECO:0000313" key="3">
    <source>
        <dbReference type="EMBL" id="MEQ2487573.1"/>
    </source>
</evidence>
<sequence length="890" mass="99404">MKQRPLLHLPVVSFLLSLMSLTSLAGNRYDFNFNVSRPVDATAATVCPVHATLLRTAIGVTDPATANLVASYKTSSGEERFRTTNTPGLASGQQGHWFDLSGVPTNRAAQRAALVLWDKAALNVTHGELATEGTSLTVVEGLVNGQDSVFFHIHVTIAAAGSAESVTTDEPQFVGRRSETDGWLVRPLVQKNDEEPVEQNFIQVNEGDKITLSCEVINPDNYKSVRYRWLKTTMNRTTYQNEDNTVRRSMATAPYKITDNAVYADGARYVLRVTMVDQEGKGILKDYNYYVDVQSHAGEFMEWPRFKLSYDFHTEYPNLQKPAKLHTFTKKDGTPANHYEGEWWSAFWGDNLNAEVGTDSATIYTAAKNMVDKYDYDFRYIRDYMGWPPDLSARRGYKSFVYVFGSGLSNDNEANTTKGGYQSSTYADGQNWACVWASYYPFSRFRADADKKWGDGEYQRNAMVHEGIHAIFADLGACQGSSWFHEGGNTWLQGQVYAKRDGLYGEAGFLDGGPFLAPHMPIECYSGWLQDGSYGGPGAQGVNMYNGSGKQVCTWRSYLGGVQYANAFPVVVANVCGDGVIPWIWRNCKDYVLKTMGDSIGEEPMRQIVTEYRARQALFDLGGWDNSYRKVVNDNFGITVKPEWEPYWINVAPYRITPYQSVTLDNEDGWMSPDTLTNPGWSGGNIIPIHVRGDVANVEFRPEDTQMRALLCYRTKDGKCYYSQPVKCGNMSIDITEKPANGIVFCVVCNTDYVYLGDAQRKHHWDYRIRLGEGALAIADTYTRWYNYEQDLRDAFSTGIQAVQGTSKKEQQIHVMSTAAVRGNVIRLDLGGINPADVTVRAVGASGILVQQGHLSADGTFLVPANMPAGLCFFTFAYGNERQTVKMIVK</sequence>
<dbReference type="RefSeq" id="WP_215760644.1">
    <property type="nucleotide sequence ID" value="NZ_JAHKBE010000058.1"/>
</dbReference>
<name>A0ABV1FT34_9BACT</name>
<evidence type="ECO:0000256" key="1">
    <source>
        <dbReference type="SAM" id="SignalP"/>
    </source>
</evidence>
<protein>
    <recommendedName>
        <fullName evidence="2">Ig-like domain-containing protein</fullName>
    </recommendedName>
</protein>
<keyword evidence="1" id="KW-0732">Signal</keyword>